<dbReference type="AlphaFoldDB" id="A0A6S6NZL8"/>
<protein>
    <recommendedName>
        <fullName evidence="4">Low molecular weight antigen MTB12-like C-terminal domain-containing protein</fullName>
    </recommendedName>
</protein>
<accession>A0A6S6NZL8</accession>
<dbReference type="Pfam" id="PF26580">
    <property type="entry name" value="Mtb12_C"/>
    <property type="match status" value="1"/>
</dbReference>
<dbReference type="EMBL" id="AP023287">
    <property type="protein sequence ID" value="BCI51292.1"/>
    <property type="molecule type" value="Genomic_DNA"/>
</dbReference>
<evidence type="ECO:0000256" key="3">
    <source>
        <dbReference type="SAM" id="Phobius"/>
    </source>
</evidence>
<keyword evidence="3" id="KW-1133">Transmembrane helix</keyword>
<organism evidence="5 6">
    <name type="scientific">Mycolicibacterium litorale</name>
    <dbReference type="NCBI Taxonomy" id="758802"/>
    <lineage>
        <taxon>Bacteria</taxon>
        <taxon>Bacillati</taxon>
        <taxon>Actinomycetota</taxon>
        <taxon>Actinomycetes</taxon>
        <taxon>Mycobacteriales</taxon>
        <taxon>Mycobacteriaceae</taxon>
        <taxon>Mycolicibacterium</taxon>
    </lineage>
</organism>
<gene>
    <name evidence="5" type="ORF">NIIDNTM18_05700</name>
</gene>
<evidence type="ECO:0000256" key="1">
    <source>
        <dbReference type="ARBA" id="ARBA00022729"/>
    </source>
</evidence>
<dbReference type="RefSeq" id="WP_185294279.1">
    <property type="nucleotide sequence ID" value="NZ_AP023287.1"/>
</dbReference>
<evidence type="ECO:0000313" key="5">
    <source>
        <dbReference type="EMBL" id="BCI51292.1"/>
    </source>
</evidence>
<evidence type="ECO:0000259" key="4">
    <source>
        <dbReference type="Pfam" id="PF26580"/>
    </source>
</evidence>
<sequence>MPPESDPDTGRPSDRPTAAPFMVALVIIVLVVIGIWLANLFEGDELTDEQQIGRAAAAQNDALQREDYRDFVANTCRAEHLTEREVLDRQRSSSAEQGARFIDGVSGVTVQGDRATATVTYHFDKSEDDKFGVPTTFVREDGAWKVCSTGSE</sequence>
<keyword evidence="3" id="KW-0472">Membrane</keyword>
<dbReference type="InterPro" id="IPR058644">
    <property type="entry name" value="Mtb12-like_C"/>
</dbReference>
<comment type="similarity">
    <text evidence="2">Belongs to the MTB12 family.</text>
</comment>
<dbReference type="Proteomes" id="UP000515734">
    <property type="component" value="Chromosome"/>
</dbReference>
<keyword evidence="3" id="KW-0812">Transmembrane</keyword>
<keyword evidence="1" id="KW-0732">Signal</keyword>
<proteinExistence type="inferred from homology"/>
<evidence type="ECO:0000256" key="2">
    <source>
        <dbReference type="ARBA" id="ARBA00093774"/>
    </source>
</evidence>
<dbReference type="InterPro" id="IPR032710">
    <property type="entry name" value="NTF2-like_dom_sf"/>
</dbReference>
<name>A0A6S6NZL8_9MYCO</name>
<evidence type="ECO:0000313" key="6">
    <source>
        <dbReference type="Proteomes" id="UP000515734"/>
    </source>
</evidence>
<reference evidence="5 6" key="1">
    <citation type="submission" date="2020-07" db="EMBL/GenBank/DDBJ databases">
        <title>Complete genome sequence of Mycolicibacterium litorale like strain isolated from cardiac implantable electronic device infection.</title>
        <authorList>
            <person name="Fukano H."/>
            <person name="Miyama H."/>
            <person name="Hoshino Y."/>
        </authorList>
    </citation>
    <scope>NUCLEOTIDE SEQUENCE [LARGE SCALE GENOMIC DNA]</scope>
    <source>
        <strain evidence="5 6">NIIDNTM18</strain>
    </source>
</reference>
<feature type="domain" description="Low molecular weight antigen MTB12-like C-terminal" evidence="4">
    <location>
        <begin position="83"/>
        <end position="146"/>
    </location>
</feature>
<feature type="transmembrane region" description="Helical" evidence="3">
    <location>
        <begin position="20"/>
        <end position="41"/>
    </location>
</feature>
<dbReference type="SUPFAM" id="SSF54427">
    <property type="entry name" value="NTF2-like"/>
    <property type="match status" value="1"/>
</dbReference>